<protein>
    <submittedName>
        <fullName evidence="2">Uncharacterized protein</fullName>
    </submittedName>
</protein>
<reference evidence="2 3" key="1">
    <citation type="submission" date="2020-08" db="EMBL/GenBank/DDBJ databases">
        <title>Sequencing the genomes of 1000 actinobacteria strains.</title>
        <authorList>
            <person name="Klenk H.-P."/>
        </authorList>
    </citation>
    <scope>NUCLEOTIDE SEQUENCE [LARGE SCALE GENOMIC DNA]</scope>
    <source>
        <strain evidence="2 3">DSM 44320</strain>
    </source>
</reference>
<name>A0A7W5V9K3_9ACTN</name>
<dbReference type="Proteomes" id="UP000579945">
    <property type="component" value="Unassembled WGS sequence"/>
</dbReference>
<organism evidence="2 3">
    <name type="scientific">Nonomuraea dietziae</name>
    <dbReference type="NCBI Taxonomy" id="65515"/>
    <lineage>
        <taxon>Bacteria</taxon>
        <taxon>Bacillati</taxon>
        <taxon>Actinomycetota</taxon>
        <taxon>Actinomycetes</taxon>
        <taxon>Streptosporangiales</taxon>
        <taxon>Streptosporangiaceae</taxon>
        <taxon>Nonomuraea</taxon>
    </lineage>
</organism>
<evidence type="ECO:0000256" key="1">
    <source>
        <dbReference type="SAM" id="Phobius"/>
    </source>
</evidence>
<keyword evidence="3" id="KW-1185">Reference proteome</keyword>
<dbReference type="EMBL" id="JACIBV010000001">
    <property type="protein sequence ID" value="MBB3727435.1"/>
    <property type="molecule type" value="Genomic_DNA"/>
</dbReference>
<dbReference type="GeneID" id="95389732"/>
<dbReference type="AlphaFoldDB" id="A0A7W5V9K3"/>
<evidence type="ECO:0000313" key="2">
    <source>
        <dbReference type="EMBL" id="MBB3727435.1"/>
    </source>
</evidence>
<keyword evidence="1" id="KW-0812">Transmembrane</keyword>
<comment type="caution">
    <text evidence="2">The sequence shown here is derived from an EMBL/GenBank/DDBJ whole genome shotgun (WGS) entry which is preliminary data.</text>
</comment>
<accession>A0A7W5V9K3</accession>
<evidence type="ECO:0000313" key="3">
    <source>
        <dbReference type="Proteomes" id="UP000579945"/>
    </source>
</evidence>
<proteinExistence type="predicted"/>
<keyword evidence="1" id="KW-1133">Transmembrane helix</keyword>
<feature type="transmembrane region" description="Helical" evidence="1">
    <location>
        <begin position="44"/>
        <end position="65"/>
    </location>
</feature>
<keyword evidence="1" id="KW-0472">Membrane</keyword>
<dbReference type="RefSeq" id="WP_183647988.1">
    <property type="nucleotide sequence ID" value="NZ_BAAAXX010000087.1"/>
</dbReference>
<gene>
    <name evidence="2" type="ORF">FHR33_003295</name>
</gene>
<sequence length="76" mass="7931">MPTTQLLASAFGYDAANVIPTFGAVRLDVRPTIHTTMIKADEPVMRSAVALAILTSFGLATPVAAGRGCRRSARAS</sequence>